<dbReference type="EMBL" id="BGZK01000954">
    <property type="protein sequence ID" value="GBP66318.1"/>
    <property type="molecule type" value="Genomic_DNA"/>
</dbReference>
<feature type="compositionally biased region" description="Polar residues" evidence="1">
    <location>
        <begin position="104"/>
        <end position="113"/>
    </location>
</feature>
<evidence type="ECO:0000313" key="3">
    <source>
        <dbReference type="Proteomes" id="UP000299102"/>
    </source>
</evidence>
<reference evidence="2 3" key="1">
    <citation type="journal article" date="2019" name="Commun. Biol.">
        <title>The bagworm genome reveals a unique fibroin gene that provides high tensile strength.</title>
        <authorList>
            <person name="Kono N."/>
            <person name="Nakamura H."/>
            <person name="Ohtoshi R."/>
            <person name="Tomita M."/>
            <person name="Numata K."/>
            <person name="Arakawa K."/>
        </authorList>
    </citation>
    <scope>NUCLEOTIDE SEQUENCE [LARGE SCALE GENOMIC DNA]</scope>
</reference>
<gene>
    <name evidence="2" type="ORF">EVAR_77935_1</name>
</gene>
<feature type="region of interest" description="Disordered" evidence="1">
    <location>
        <begin position="30"/>
        <end position="129"/>
    </location>
</feature>
<proteinExistence type="predicted"/>
<evidence type="ECO:0000313" key="2">
    <source>
        <dbReference type="EMBL" id="GBP66318.1"/>
    </source>
</evidence>
<protein>
    <submittedName>
        <fullName evidence="2">Uncharacterized protein</fullName>
    </submittedName>
</protein>
<comment type="caution">
    <text evidence="2">The sequence shown here is derived from an EMBL/GenBank/DDBJ whole genome shotgun (WGS) entry which is preliminary data.</text>
</comment>
<evidence type="ECO:0000256" key="1">
    <source>
        <dbReference type="SAM" id="MobiDB-lite"/>
    </source>
</evidence>
<dbReference type="Proteomes" id="UP000299102">
    <property type="component" value="Unassembled WGS sequence"/>
</dbReference>
<feature type="compositionally biased region" description="Basic residues" evidence="1">
    <location>
        <begin position="50"/>
        <end position="60"/>
    </location>
</feature>
<feature type="compositionally biased region" description="Basic and acidic residues" evidence="1">
    <location>
        <begin position="91"/>
        <end position="101"/>
    </location>
</feature>
<name>A0A4C1XS49_EUMVA</name>
<dbReference type="AlphaFoldDB" id="A0A4C1XS49"/>
<accession>A0A4C1XS49</accession>
<organism evidence="2 3">
    <name type="scientific">Eumeta variegata</name>
    <name type="common">Bagworm moth</name>
    <name type="synonym">Eumeta japonica</name>
    <dbReference type="NCBI Taxonomy" id="151549"/>
    <lineage>
        <taxon>Eukaryota</taxon>
        <taxon>Metazoa</taxon>
        <taxon>Ecdysozoa</taxon>
        <taxon>Arthropoda</taxon>
        <taxon>Hexapoda</taxon>
        <taxon>Insecta</taxon>
        <taxon>Pterygota</taxon>
        <taxon>Neoptera</taxon>
        <taxon>Endopterygota</taxon>
        <taxon>Lepidoptera</taxon>
        <taxon>Glossata</taxon>
        <taxon>Ditrysia</taxon>
        <taxon>Tineoidea</taxon>
        <taxon>Psychidae</taxon>
        <taxon>Oiketicinae</taxon>
        <taxon>Eumeta</taxon>
    </lineage>
</organism>
<keyword evidence="3" id="KW-1185">Reference proteome</keyword>
<sequence length="129" mass="14244">MTDRFKPVTAAHDRRTLRTSELPEMVLRNLENPNKSKRILNPGKPLPPRSKIKKIPSKAKKSIEDVAAGGEYDIPLDETLEPAPSLSPIPEPKKHTTDVKPTHIISNIPQSPSLVRRSGASTAAAWKKD</sequence>